<evidence type="ECO:0000313" key="1">
    <source>
        <dbReference type="EMBL" id="MCW7460970.1"/>
    </source>
</evidence>
<gene>
    <name evidence="1" type="ORF">ND812_02595</name>
</gene>
<dbReference type="NCBIfam" id="NF047480">
    <property type="entry name" value="Lepto_Lp29"/>
    <property type="match status" value="1"/>
</dbReference>
<accession>A0ABT3LU04</accession>
<organism evidence="1 2">
    <name type="scientific">Leptospira limi</name>
    <dbReference type="NCBI Taxonomy" id="2950023"/>
    <lineage>
        <taxon>Bacteria</taxon>
        <taxon>Pseudomonadati</taxon>
        <taxon>Spirochaetota</taxon>
        <taxon>Spirochaetia</taxon>
        <taxon>Leptospirales</taxon>
        <taxon>Leptospiraceae</taxon>
        <taxon>Leptospira</taxon>
    </lineage>
</organism>
<dbReference type="Proteomes" id="UP001209737">
    <property type="component" value="Unassembled WGS sequence"/>
</dbReference>
<evidence type="ECO:0008006" key="3">
    <source>
        <dbReference type="Google" id="ProtNLM"/>
    </source>
</evidence>
<dbReference type="RefSeq" id="WP_265374146.1">
    <property type="nucleotide sequence ID" value="NZ_JAMQPV010000001.1"/>
</dbReference>
<name>A0ABT3LU04_9LEPT</name>
<protein>
    <recommendedName>
        <fullName evidence="3">Lipoprotein</fullName>
    </recommendedName>
</protein>
<keyword evidence="2" id="KW-1185">Reference proteome</keyword>
<reference evidence="1 2" key="1">
    <citation type="submission" date="2022-06" db="EMBL/GenBank/DDBJ databases">
        <title>Leptospira isolates from biofilms formed at urban environments.</title>
        <authorList>
            <person name="Ribeiro P.S."/>
            <person name="Sousa T."/>
            <person name="Carvalho N."/>
            <person name="Aburjaile F."/>
            <person name="Neves F."/>
            <person name="Oliveira D."/>
            <person name="Blanco L."/>
            <person name="Lima J."/>
            <person name="Costa F."/>
            <person name="Brenig B."/>
            <person name="Soares S."/>
            <person name="Ramos R."/>
            <person name="Goes-Neto A."/>
            <person name="Matiuzzi M."/>
            <person name="Azevedo V."/>
            <person name="Ristow P."/>
        </authorList>
    </citation>
    <scope>NUCLEOTIDE SEQUENCE [LARGE SCALE GENOMIC DNA]</scope>
    <source>
        <strain evidence="1 2">VSF25</strain>
    </source>
</reference>
<dbReference type="EMBL" id="JAMQPV010000001">
    <property type="protein sequence ID" value="MCW7460970.1"/>
    <property type="molecule type" value="Genomic_DNA"/>
</dbReference>
<sequence length="255" mass="29847">MRKIIFLIFTLIRCSSYESYTVSDLQYTQISPAKKIALVGFLPYNYLIQKDRQGELYRSSATIDYENSMKPLFLDGKDIISYVSRNGNSKITRDNCLNFVYSYLDIVKASGKMELQKFIDFELTPDLSKSKCIVKTENIDFYILGIPGKPINPWRNYDESIFGFFKSAFSVLTFFIYPTKQVEPVNASFHIYDSNLNLIEKFEYQKHVIVTTSWWFNLNLDSNRVSKDIVSSIRLSQESITKEFSYDFNVKYKKK</sequence>
<evidence type="ECO:0000313" key="2">
    <source>
        <dbReference type="Proteomes" id="UP001209737"/>
    </source>
</evidence>
<comment type="caution">
    <text evidence="1">The sequence shown here is derived from an EMBL/GenBank/DDBJ whole genome shotgun (WGS) entry which is preliminary data.</text>
</comment>
<proteinExistence type="predicted"/>